<feature type="compositionally biased region" description="Polar residues" evidence="11">
    <location>
        <begin position="790"/>
        <end position="806"/>
    </location>
</feature>
<keyword evidence="6 10" id="KW-0653">Protein transport</keyword>
<dbReference type="Pfam" id="PF12931">
    <property type="entry name" value="TPR_Sec16"/>
    <property type="match status" value="1"/>
</dbReference>
<dbReference type="GO" id="GO:0007030">
    <property type="term" value="P:Golgi organization"/>
    <property type="evidence" value="ECO:0007669"/>
    <property type="project" value="TreeGrafter"/>
</dbReference>
<feature type="domain" description="Sec16 central conserved" evidence="13">
    <location>
        <begin position="888"/>
        <end position="1006"/>
    </location>
</feature>
<feature type="compositionally biased region" description="Polar residues" evidence="11">
    <location>
        <begin position="766"/>
        <end position="782"/>
    </location>
</feature>
<evidence type="ECO:0000259" key="14">
    <source>
        <dbReference type="Pfam" id="PF12935"/>
    </source>
</evidence>
<dbReference type="CDD" id="cd09233">
    <property type="entry name" value="ACE1-Sec16-like"/>
    <property type="match status" value="1"/>
</dbReference>
<dbReference type="GO" id="GO:0006914">
    <property type="term" value="P:autophagy"/>
    <property type="evidence" value="ECO:0007669"/>
    <property type="project" value="UniProtKB-KW"/>
</dbReference>
<dbReference type="EMBL" id="CABFNO020001568">
    <property type="protein sequence ID" value="CAH0005370.1"/>
    <property type="molecule type" value="Genomic_DNA"/>
</dbReference>
<feature type="compositionally biased region" description="Pro residues" evidence="11">
    <location>
        <begin position="1794"/>
        <end position="1814"/>
    </location>
</feature>
<comment type="function">
    <text evidence="9 10">Involved in the initiation of assembly of the COPII coat required for the formation of transport vesicles from the endoplasmic reticulum (ER) and the selection of cargo molecules. Also involved in autophagy.</text>
</comment>
<dbReference type="PANTHER" id="PTHR13402">
    <property type="entry name" value="RGPR-RELATED"/>
    <property type="match status" value="1"/>
</dbReference>
<evidence type="ECO:0000256" key="4">
    <source>
        <dbReference type="ARBA" id="ARBA00022824"/>
    </source>
</evidence>
<feature type="compositionally biased region" description="Polar residues" evidence="11">
    <location>
        <begin position="1580"/>
        <end position="1596"/>
    </location>
</feature>
<accession>A0A9N9UZD4</accession>
<feature type="region of interest" description="Disordered" evidence="11">
    <location>
        <begin position="1428"/>
        <end position="1566"/>
    </location>
</feature>
<feature type="compositionally biased region" description="Pro residues" evidence="11">
    <location>
        <begin position="533"/>
        <end position="545"/>
    </location>
</feature>
<dbReference type="GO" id="GO:0070971">
    <property type="term" value="C:endoplasmic reticulum exit site"/>
    <property type="evidence" value="ECO:0007669"/>
    <property type="project" value="TreeGrafter"/>
</dbReference>
<feature type="compositionally biased region" description="Polar residues" evidence="11">
    <location>
        <begin position="1026"/>
        <end position="1036"/>
    </location>
</feature>
<feature type="compositionally biased region" description="Polar residues" evidence="11">
    <location>
        <begin position="23"/>
        <end position="32"/>
    </location>
</feature>
<keyword evidence="4 10" id="KW-0256">Endoplasmic reticulum</keyword>
<feature type="compositionally biased region" description="Polar residues" evidence="11">
    <location>
        <begin position="175"/>
        <end position="186"/>
    </location>
</feature>
<feature type="compositionally biased region" description="Polar residues" evidence="11">
    <location>
        <begin position="548"/>
        <end position="561"/>
    </location>
</feature>
<gene>
    <name evidence="15" type="ORF">CBYS24578_00005990</name>
</gene>
<feature type="region of interest" description="Disordered" evidence="11">
    <location>
        <begin position="1580"/>
        <end position="1741"/>
    </location>
</feature>
<feature type="compositionally biased region" description="Acidic residues" evidence="11">
    <location>
        <begin position="188"/>
        <end position="197"/>
    </location>
</feature>
<feature type="compositionally biased region" description="Polar residues" evidence="11">
    <location>
        <begin position="570"/>
        <end position="581"/>
    </location>
</feature>
<reference evidence="15" key="1">
    <citation type="submission" date="2021-10" db="EMBL/GenBank/DDBJ databases">
        <authorList>
            <person name="Piombo E."/>
        </authorList>
    </citation>
    <scope>NUCLEOTIDE SEQUENCE</scope>
</reference>
<feature type="compositionally biased region" description="Pro residues" evidence="11">
    <location>
        <begin position="584"/>
        <end position="598"/>
    </location>
</feature>
<comment type="caution">
    <text evidence="15">The sequence shown here is derived from an EMBL/GenBank/DDBJ whole genome shotgun (WGS) entry which is preliminary data.</text>
</comment>
<protein>
    <recommendedName>
        <fullName evidence="10">Protein transport protein sec16</fullName>
    </recommendedName>
</protein>
<feature type="region of interest" description="Disordered" evidence="11">
    <location>
        <begin position="1767"/>
        <end position="1901"/>
    </location>
</feature>
<feature type="compositionally biased region" description="Polar residues" evidence="11">
    <location>
        <begin position="708"/>
        <end position="722"/>
    </location>
</feature>
<proteinExistence type="inferred from homology"/>
<feature type="compositionally biased region" description="Low complexity" evidence="11">
    <location>
        <begin position="1844"/>
        <end position="1859"/>
    </location>
</feature>
<keyword evidence="3 10" id="KW-0813">Transport</keyword>
<feature type="compositionally biased region" description="Low complexity" evidence="11">
    <location>
        <begin position="1491"/>
        <end position="1502"/>
    </location>
</feature>
<feature type="compositionally biased region" description="Polar residues" evidence="11">
    <location>
        <begin position="1463"/>
        <end position="1477"/>
    </location>
</feature>
<evidence type="ECO:0000256" key="8">
    <source>
        <dbReference type="ARBA" id="ARBA00023136"/>
    </source>
</evidence>
<feature type="compositionally biased region" description="Low complexity" evidence="11">
    <location>
        <begin position="508"/>
        <end position="519"/>
    </location>
</feature>
<feature type="compositionally biased region" description="Polar residues" evidence="11">
    <location>
        <begin position="852"/>
        <end position="863"/>
    </location>
</feature>
<dbReference type="InterPro" id="IPR024298">
    <property type="entry name" value="Sec16_Sec23-bd"/>
</dbReference>
<dbReference type="Pfam" id="PF12935">
    <property type="entry name" value="Sec16_N"/>
    <property type="match status" value="1"/>
</dbReference>
<dbReference type="Proteomes" id="UP000754883">
    <property type="component" value="Unassembled WGS sequence"/>
</dbReference>
<organism evidence="15 16">
    <name type="scientific">Clonostachys byssicola</name>
    <dbReference type="NCBI Taxonomy" id="160290"/>
    <lineage>
        <taxon>Eukaryota</taxon>
        <taxon>Fungi</taxon>
        <taxon>Dikarya</taxon>
        <taxon>Ascomycota</taxon>
        <taxon>Pezizomycotina</taxon>
        <taxon>Sordariomycetes</taxon>
        <taxon>Hypocreomycetidae</taxon>
        <taxon>Hypocreales</taxon>
        <taxon>Bionectriaceae</taxon>
        <taxon>Clonostachys</taxon>
    </lineage>
</organism>
<dbReference type="GO" id="GO:0015031">
    <property type="term" value="P:protein transport"/>
    <property type="evidence" value="ECO:0007669"/>
    <property type="project" value="UniProtKB-KW"/>
</dbReference>
<keyword evidence="7 10" id="KW-0072">Autophagy</keyword>
<evidence type="ECO:0000259" key="13">
    <source>
        <dbReference type="Pfam" id="PF12932"/>
    </source>
</evidence>
<evidence type="ECO:0000256" key="1">
    <source>
        <dbReference type="ARBA" id="ARBA00004397"/>
    </source>
</evidence>
<dbReference type="GO" id="GO:0012507">
    <property type="term" value="C:ER to Golgi transport vesicle membrane"/>
    <property type="evidence" value="ECO:0007669"/>
    <property type="project" value="TreeGrafter"/>
</dbReference>
<feature type="compositionally biased region" description="Acidic residues" evidence="11">
    <location>
        <begin position="388"/>
        <end position="402"/>
    </location>
</feature>
<feature type="compositionally biased region" description="Polar residues" evidence="11">
    <location>
        <begin position="90"/>
        <end position="127"/>
    </location>
</feature>
<dbReference type="InterPro" id="IPR024468">
    <property type="entry name" value="Sec16_N"/>
</dbReference>
<feature type="compositionally biased region" description="Basic and acidic residues" evidence="11">
    <location>
        <begin position="1679"/>
        <end position="1711"/>
    </location>
</feature>
<feature type="compositionally biased region" description="Low complexity" evidence="11">
    <location>
        <begin position="441"/>
        <end position="468"/>
    </location>
</feature>
<dbReference type="OrthoDB" id="8918678at2759"/>
<evidence type="ECO:0000313" key="16">
    <source>
        <dbReference type="Proteomes" id="UP000754883"/>
    </source>
</evidence>
<dbReference type="FunFam" id="1.25.40.1030:FF:000008">
    <property type="entry name" value="Protein transport protein sec16"/>
    <property type="match status" value="1"/>
</dbReference>
<evidence type="ECO:0000256" key="5">
    <source>
        <dbReference type="ARBA" id="ARBA00022892"/>
    </source>
</evidence>
<evidence type="ECO:0000313" key="15">
    <source>
        <dbReference type="EMBL" id="CAH0005370.1"/>
    </source>
</evidence>
<evidence type="ECO:0000256" key="9">
    <source>
        <dbReference type="ARBA" id="ARBA00024687"/>
    </source>
</evidence>
<feature type="compositionally biased region" description="Low complexity" evidence="11">
    <location>
        <begin position="604"/>
        <end position="616"/>
    </location>
</feature>
<feature type="region of interest" description="Disordered" evidence="11">
    <location>
        <begin position="1026"/>
        <end position="1058"/>
    </location>
</feature>
<evidence type="ECO:0000256" key="6">
    <source>
        <dbReference type="ARBA" id="ARBA00022927"/>
    </source>
</evidence>
<evidence type="ECO:0000256" key="2">
    <source>
        <dbReference type="ARBA" id="ARBA00005927"/>
    </source>
</evidence>
<dbReference type="Gene3D" id="1.25.40.1030">
    <property type="match status" value="1"/>
</dbReference>
<keyword evidence="16" id="KW-1185">Reference proteome</keyword>
<name>A0A9N9UZD4_9HYPO</name>
<sequence>MAADQPSSAWHPALMPNHDAPASTANDSSQAKESPPGSPDSLHNGTPLEPEPGHFDLDATLVAENDQSFTGEADNEHEHEHVQGGAWLPSEQTAPSSQPNDTPSATTNEKTPSATNAQHSSSMSFARTVSHELNFHDDEESDWNLSRSNTDPFKFMGPSDRSNSFPEVPPITPSHGGNSSALNQTVDLLEDPEDLSDSEYPHQSQEPSSDAPATASGLPRTRHRPSHSIGGNVQGFQGEVADARYEEGLPLLSAEQGSDAPASPSKPAVADEPSNFFGDNDGNDDDFFASTAAEVQTQAVDAEPPIRPLERKSTSQVLQGFESDPLSPRKTMDTTLEEEESGDKPANSGEMDAKWQEAFGDDDEDGGFLLDNAGNGTEEVDPAAFLGSDDEGLLEDDEEEETQPPTASQAPPIQPPSRQASISNPYAPQNARGFPTAPAVSSSPFYSQPTSSTNFTPQQHAQVPAAQPVPEPTKAQSFADKSKGGYHSPYDLPSDIAASVPKSRRRPSAQSSRSPSIGSQPPPPSRSASMNSPAPPPAGSHPPSTPSQKPMTPLSRSNSSFFEELPMTSKPRSASRQSMRTESPAPPMSPPKGPPMSTPPLGQHPSLAPAAPLHPSEPTHQPSGIANLVAPEKINPYASLQQPSQAAPPPANQASRYSPAPTHSAHMAGIPPAVGSRYSPAPPVPRQVSGYSPTRVVSGAAPALTHLPRTSSPLAHFETSTEGGHIRERRLSSSSYEPRLNRMPSLPPTREVDEEDDQSVAGVSLGITQGPRNSSVPPTSRQTPPPSASRAGSATLSPPRHSSSNYVPGAAHPGFVPPPRPSTQSPGGVSFAPMPEATSRPPMHSASDSKRTTAVHSHNRARGTSLNMIMVPPTDGREHDQLQRWKGAPILSWGVGGTVVTSFPKSIPRYAMGSSTPTVSRVPGEVKVRSIKDVEPLSDRIAKFPGPLKGKSKKKETIAWLTSGIEELEKELPNVPFHTELSLEAKRQIEKILLWKILRVFIEHDGTLEGNSAVEKAVREVLSPSITGSSSVNGVSYSPDKGLGLSTGPSPPMRADGADSATMDQIRESLLKGDKENAIWAAVDKRMWGHAMLIANTVSPVLYKRVAQEFVRNEVNQGHNNESLATLYMILSGNHDDCVDEMVPSHARAGLRLMSTTDAGPVKDTISGLDKWQEALALVLSNRSADDIRGLHALGNLLAGYGRIEAAHICFIFSRTVSVFGGADDAASNIVLIGSDQRQHNSYFVKDSESIQLTEVYEYGMSLAGAVAGAPHLASYKFHQALSLAEYGYRDKALQYCESLLAAISSNAKRSPYYTMALGALVEEFMTRLSQVPKEESSSWISKPNMNSVWHTFNQFVTGDKVDANGANIGSENEKSPFARIATTPTISRSPSMTNFENFGAGAPGFMPNLPAASNYAPVAIPPAGSGNPYEPSSQYAPAATPSIASGNPYEPTSQYAPAATPSIGSTNPYNASSQYAPTPLIGSGNSYDPSSQNSQGMSGSGQYPGYPGASEQAGHVGAAPPQGSPYVPASSSFQSYQPASYGESQNTSGEPFSPTSQISNTGFYQPLGISQPATIPSFSSATVSDAPSAGNSYAPTSFGYEPPQTNTSTASPQENGNSQNTEEGASSGYEPPSFQPYGYEPPSYQPDEDPSAEAETDDSKPKRRNFMDDDDDDIPALKAEKSKADKDRENEEMFRKAAEEDAKREAEQKAAKKGWGLTSWFGAGKRAESPKPGGDLNSKETKYVRAKLGEQSTFVYDTELKRWVNKKPGAENAEAKKATPPPPKGAPRSATSTPPPGTPPPPMGSPHSGPPPRSVSTPGPTPDFRTESSDSLAPALKSPPRPSSAAPPSGLSASTLPARPATSMSNASSIDDLIGAAAPRKPGQKKTRKGGRYVDVMAKE</sequence>
<feature type="compositionally biased region" description="Polar residues" evidence="11">
    <location>
        <begin position="1443"/>
        <end position="1456"/>
    </location>
</feature>
<feature type="compositionally biased region" description="Low complexity" evidence="11">
    <location>
        <begin position="636"/>
        <end position="645"/>
    </location>
</feature>
<evidence type="ECO:0000256" key="11">
    <source>
        <dbReference type="SAM" id="MobiDB-lite"/>
    </source>
</evidence>
<comment type="subcellular location">
    <subcellularLocation>
        <location evidence="1">Endoplasmic reticulum membrane</location>
        <topology evidence="1">Peripheral membrane protein</topology>
        <orientation evidence="1">Cytoplasmic side</orientation>
    </subcellularLocation>
</comment>
<feature type="compositionally biased region" description="Polar residues" evidence="11">
    <location>
        <begin position="1604"/>
        <end position="1625"/>
    </location>
</feature>
<feature type="compositionally biased region" description="Polar residues" evidence="11">
    <location>
        <begin position="403"/>
        <end position="427"/>
    </location>
</feature>
<evidence type="ECO:0000256" key="7">
    <source>
        <dbReference type="ARBA" id="ARBA00023006"/>
    </source>
</evidence>
<feature type="domain" description="Sec16 N-terminal" evidence="14">
    <location>
        <begin position="239"/>
        <end position="438"/>
    </location>
</feature>
<evidence type="ECO:0000256" key="3">
    <source>
        <dbReference type="ARBA" id="ARBA00022448"/>
    </source>
</evidence>
<feature type="compositionally biased region" description="Acidic residues" evidence="11">
    <location>
        <begin position="1647"/>
        <end position="1657"/>
    </location>
</feature>
<dbReference type="InterPro" id="IPR024340">
    <property type="entry name" value="Sec16_CCD"/>
</dbReference>
<feature type="region of interest" description="Disordered" evidence="11">
    <location>
        <begin position="1"/>
        <end position="863"/>
    </location>
</feature>
<dbReference type="Pfam" id="PF12932">
    <property type="entry name" value="Sec16"/>
    <property type="match status" value="1"/>
</dbReference>
<comment type="similarity">
    <text evidence="2 10">Belongs to the SEC16 family.</text>
</comment>
<keyword evidence="5 10" id="KW-0931">ER-Golgi transport</keyword>
<feature type="compositionally biased region" description="Basic residues" evidence="11">
    <location>
        <begin position="1883"/>
        <end position="1892"/>
    </location>
</feature>
<dbReference type="GO" id="GO:0070973">
    <property type="term" value="P:protein localization to endoplasmic reticulum exit site"/>
    <property type="evidence" value="ECO:0007669"/>
    <property type="project" value="TreeGrafter"/>
</dbReference>
<dbReference type="GO" id="GO:0016192">
    <property type="term" value="P:vesicle-mediated transport"/>
    <property type="evidence" value="ECO:0007669"/>
    <property type="project" value="UniProtKB-KW"/>
</dbReference>
<dbReference type="GO" id="GO:0005789">
    <property type="term" value="C:endoplasmic reticulum membrane"/>
    <property type="evidence" value="ECO:0007669"/>
    <property type="project" value="UniProtKB-SubCell"/>
</dbReference>
<evidence type="ECO:0000259" key="12">
    <source>
        <dbReference type="Pfam" id="PF12931"/>
    </source>
</evidence>
<feature type="compositionally biased region" description="Polar residues" evidence="11">
    <location>
        <begin position="1530"/>
        <end position="1564"/>
    </location>
</feature>
<evidence type="ECO:0000256" key="10">
    <source>
        <dbReference type="RuleBase" id="RU364101"/>
    </source>
</evidence>
<keyword evidence="8 10" id="KW-0472">Membrane</keyword>
<dbReference type="PANTHER" id="PTHR13402:SF6">
    <property type="entry name" value="SECRETORY 16, ISOFORM I"/>
    <property type="match status" value="1"/>
</dbReference>
<feature type="domain" description="Sec16 Sec23-binding" evidence="12">
    <location>
        <begin position="1066"/>
        <end position="1360"/>
    </location>
</feature>